<organism evidence="9 10">
    <name type="scientific">Lithohypha guttulata</name>
    <dbReference type="NCBI Taxonomy" id="1690604"/>
    <lineage>
        <taxon>Eukaryota</taxon>
        <taxon>Fungi</taxon>
        <taxon>Dikarya</taxon>
        <taxon>Ascomycota</taxon>
        <taxon>Pezizomycotina</taxon>
        <taxon>Eurotiomycetes</taxon>
        <taxon>Chaetothyriomycetidae</taxon>
        <taxon>Chaetothyriales</taxon>
        <taxon>Trichomeriaceae</taxon>
        <taxon>Lithohypha</taxon>
    </lineage>
</organism>
<evidence type="ECO:0000256" key="4">
    <source>
        <dbReference type="ARBA" id="ARBA00022705"/>
    </source>
</evidence>
<dbReference type="InterPro" id="IPR010492">
    <property type="entry name" value="GINS_Psf3"/>
</dbReference>
<dbReference type="PANTHER" id="PTHR22768:SF0">
    <property type="entry name" value="DNA REPLICATION COMPLEX GINS PROTEIN PSF3"/>
    <property type="match status" value="1"/>
</dbReference>
<dbReference type="Proteomes" id="UP001309876">
    <property type="component" value="Unassembled WGS sequence"/>
</dbReference>
<accession>A0AAN7T221</accession>
<keyword evidence="4 6" id="KW-0235">DNA replication</keyword>
<dbReference type="GeneID" id="90020201"/>
<feature type="domain" description="GINS subunit" evidence="8">
    <location>
        <begin position="10"/>
        <end position="108"/>
    </location>
</feature>
<keyword evidence="10" id="KW-1185">Reference proteome</keyword>
<dbReference type="InterPro" id="IPR036224">
    <property type="entry name" value="GINS_bundle-like_dom_sf"/>
</dbReference>
<comment type="caution">
    <text evidence="9">The sequence shown here is derived from an EMBL/GenBank/DDBJ whole genome shotgun (WGS) entry which is preliminary data.</text>
</comment>
<evidence type="ECO:0000256" key="1">
    <source>
        <dbReference type="ARBA" id="ARBA00004123"/>
    </source>
</evidence>
<dbReference type="GO" id="GO:1902975">
    <property type="term" value="P:mitotic DNA replication initiation"/>
    <property type="evidence" value="ECO:0007669"/>
    <property type="project" value="TreeGrafter"/>
</dbReference>
<evidence type="ECO:0000256" key="7">
    <source>
        <dbReference type="SAM" id="MobiDB-lite"/>
    </source>
</evidence>
<sequence>MVTIDFPAPMEQRVMNALKADPNSVDLRAQAPHFYALGAHVLDLFEDENVIDILTETFRSRAARIADHGHNAQGALTDGADFLRGLDETERQLFRSAHDRPKDVKAWSQNLKRTT</sequence>
<evidence type="ECO:0000256" key="3">
    <source>
        <dbReference type="ARBA" id="ARBA00015140"/>
    </source>
</evidence>
<dbReference type="InterPro" id="IPR021151">
    <property type="entry name" value="GINS_A"/>
</dbReference>
<dbReference type="GO" id="GO:0000811">
    <property type="term" value="C:GINS complex"/>
    <property type="evidence" value="ECO:0007669"/>
    <property type="project" value="UniProtKB-UniRule"/>
</dbReference>
<dbReference type="InterPro" id="IPR038437">
    <property type="entry name" value="GINS_Psf3_sf"/>
</dbReference>
<dbReference type="CDD" id="cd11713">
    <property type="entry name" value="GINS_A_psf3"/>
    <property type="match status" value="1"/>
</dbReference>
<evidence type="ECO:0000256" key="6">
    <source>
        <dbReference type="RuleBase" id="RU367161"/>
    </source>
</evidence>
<protein>
    <recommendedName>
        <fullName evidence="3 6">DNA replication complex GINS protein PSF3</fullName>
    </recommendedName>
</protein>
<comment type="subunit">
    <text evidence="6">Component of the GINS complex.</text>
</comment>
<dbReference type="Pfam" id="PF05916">
    <property type="entry name" value="Sld5"/>
    <property type="match status" value="1"/>
</dbReference>
<evidence type="ECO:0000313" key="10">
    <source>
        <dbReference type="Proteomes" id="UP001309876"/>
    </source>
</evidence>
<reference evidence="9 10" key="1">
    <citation type="submission" date="2023-08" db="EMBL/GenBank/DDBJ databases">
        <title>Black Yeasts Isolated from many extreme environments.</title>
        <authorList>
            <person name="Coleine C."/>
            <person name="Stajich J.E."/>
            <person name="Selbmann L."/>
        </authorList>
    </citation>
    <scope>NUCLEOTIDE SEQUENCE [LARGE SCALE GENOMIC DNA]</scope>
    <source>
        <strain evidence="9 10">CCFEE 5910</strain>
    </source>
</reference>
<gene>
    <name evidence="9" type="primary">PSF3</name>
    <name evidence="9" type="ORF">LTR05_003692</name>
</gene>
<dbReference type="Gene3D" id="1.20.58.2050">
    <property type="match status" value="1"/>
</dbReference>
<dbReference type="SUPFAM" id="SSF158573">
    <property type="entry name" value="GINS helical bundle-like"/>
    <property type="match status" value="1"/>
</dbReference>
<dbReference type="EMBL" id="JAVRRJ010000003">
    <property type="protein sequence ID" value="KAK5086524.1"/>
    <property type="molecule type" value="Genomic_DNA"/>
</dbReference>
<keyword evidence="5 6" id="KW-0539">Nucleus</keyword>
<name>A0AAN7T221_9EURO</name>
<dbReference type="RefSeq" id="XP_064757580.1">
    <property type="nucleotide sequence ID" value="XM_064894893.1"/>
</dbReference>
<evidence type="ECO:0000313" key="9">
    <source>
        <dbReference type="EMBL" id="KAK5086524.1"/>
    </source>
</evidence>
<dbReference type="PANTHER" id="PTHR22768">
    <property type="entry name" value="DNA REPLICATION COMPLEX GINS PROTEIN PSF3"/>
    <property type="match status" value="1"/>
</dbReference>
<feature type="compositionally biased region" description="Basic and acidic residues" evidence="7">
    <location>
        <begin position="93"/>
        <end position="105"/>
    </location>
</feature>
<feature type="region of interest" description="Disordered" evidence="7">
    <location>
        <begin position="93"/>
        <end position="115"/>
    </location>
</feature>
<evidence type="ECO:0000256" key="2">
    <source>
        <dbReference type="ARBA" id="ARBA00006343"/>
    </source>
</evidence>
<evidence type="ECO:0000256" key="5">
    <source>
        <dbReference type="ARBA" id="ARBA00023242"/>
    </source>
</evidence>
<comment type="subcellular location">
    <subcellularLocation>
        <location evidence="1 6">Nucleus</location>
    </subcellularLocation>
</comment>
<proteinExistence type="inferred from homology"/>
<evidence type="ECO:0000259" key="8">
    <source>
        <dbReference type="Pfam" id="PF05916"/>
    </source>
</evidence>
<comment type="function">
    <text evidence="6">The GINS complex plays an essential role in the initiation of DNA replication.</text>
</comment>
<comment type="similarity">
    <text evidence="2 6">Belongs to the GINS3/PSF3 family.</text>
</comment>
<dbReference type="AlphaFoldDB" id="A0AAN7T221"/>